<dbReference type="Pfam" id="PF00096">
    <property type="entry name" value="zf-C2H2"/>
    <property type="match status" value="4"/>
</dbReference>
<comment type="caution">
    <text evidence="13">The sequence shown here is derived from an EMBL/GenBank/DDBJ whole genome shotgun (WGS) entry which is preliminary data.</text>
</comment>
<dbReference type="SMART" id="SM00355">
    <property type="entry name" value="ZnF_C2H2"/>
    <property type="match status" value="5"/>
</dbReference>
<keyword evidence="14" id="KW-1185">Reference proteome</keyword>
<dbReference type="EMBL" id="JAHHUM010001326">
    <property type="protein sequence ID" value="KAK5612709.1"/>
    <property type="molecule type" value="Genomic_DNA"/>
</dbReference>
<feature type="compositionally biased region" description="Basic and acidic residues" evidence="11">
    <location>
        <begin position="190"/>
        <end position="208"/>
    </location>
</feature>
<evidence type="ECO:0000256" key="2">
    <source>
        <dbReference type="ARBA" id="ARBA00022723"/>
    </source>
</evidence>
<evidence type="ECO:0000313" key="13">
    <source>
        <dbReference type="EMBL" id="KAK5612709.1"/>
    </source>
</evidence>
<keyword evidence="9" id="KW-0539">Nucleus</keyword>
<feature type="domain" description="C2H2-type" evidence="12">
    <location>
        <begin position="76"/>
        <end position="103"/>
    </location>
</feature>
<dbReference type="GO" id="GO:0003677">
    <property type="term" value="F:DNA binding"/>
    <property type="evidence" value="ECO:0007669"/>
    <property type="project" value="UniProtKB-KW"/>
</dbReference>
<evidence type="ECO:0000256" key="5">
    <source>
        <dbReference type="ARBA" id="ARBA00022833"/>
    </source>
</evidence>
<evidence type="ECO:0000256" key="9">
    <source>
        <dbReference type="ARBA" id="ARBA00023242"/>
    </source>
</evidence>
<keyword evidence="7" id="KW-0238">DNA-binding</keyword>
<comment type="subcellular location">
    <subcellularLocation>
        <location evidence="1">Nucleus</location>
    </subcellularLocation>
</comment>
<evidence type="ECO:0000256" key="8">
    <source>
        <dbReference type="ARBA" id="ARBA00023163"/>
    </source>
</evidence>
<name>A0AAV9RUG9_9TELE</name>
<evidence type="ECO:0000259" key="12">
    <source>
        <dbReference type="PROSITE" id="PS50157"/>
    </source>
</evidence>
<dbReference type="Proteomes" id="UP001311232">
    <property type="component" value="Unassembled WGS sequence"/>
</dbReference>
<keyword evidence="5" id="KW-0862">Zinc</keyword>
<keyword evidence="2" id="KW-0479">Metal-binding</keyword>
<dbReference type="GO" id="GO:0008270">
    <property type="term" value="F:zinc ion binding"/>
    <property type="evidence" value="ECO:0007669"/>
    <property type="project" value="UniProtKB-KW"/>
</dbReference>
<keyword evidence="6" id="KW-0805">Transcription regulation</keyword>
<feature type="domain" description="C2H2-type" evidence="12">
    <location>
        <begin position="48"/>
        <end position="75"/>
    </location>
</feature>
<evidence type="ECO:0000256" key="10">
    <source>
        <dbReference type="PROSITE-ProRule" id="PRU00042"/>
    </source>
</evidence>
<evidence type="ECO:0000256" key="4">
    <source>
        <dbReference type="ARBA" id="ARBA00022771"/>
    </source>
</evidence>
<dbReference type="AlphaFoldDB" id="A0AAV9RUG9"/>
<dbReference type="PROSITE" id="PS00028">
    <property type="entry name" value="ZINC_FINGER_C2H2_1"/>
    <property type="match status" value="4"/>
</dbReference>
<dbReference type="InterPro" id="IPR013087">
    <property type="entry name" value="Znf_C2H2_type"/>
</dbReference>
<dbReference type="SUPFAM" id="SSF57667">
    <property type="entry name" value="beta-beta-alpha zinc fingers"/>
    <property type="match status" value="2"/>
</dbReference>
<dbReference type="GO" id="GO:0005634">
    <property type="term" value="C:nucleus"/>
    <property type="evidence" value="ECO:0007669"/>
    <property type="project" value="UniProtKB-SubCell"/>
</dbReference>
<evidence type="ECO:0000256" key="3">
    <source>
        <dbReference type="ARBA" id="ARBA00022737"/>
    </source>
</evidence>
<feature type="domain" description="C2H2-type" evidence="12">
    <location>
        <begin position="142"/>
        <end position="169"/>
    </location>
</feature>
<evidence type="ECO:0000256" key="6">
    <source>
        <dbReference type="ARBA" id="ARBA00023015"/>
    </source>
</evidence>
<dbReference type="PANTHER" id="PTHR24394">
    <property type="entry name" value="ZINC FINGER PROTEIN"/>
    <property type="match status" value="1"/>
</dbReference>
<evidence type="ECO:0000313" key="14">
    <source>
        <dbReference type="Proteomes" id="UP001311232"/>
    </source>
</evidence>
<dbReference type="PANTHER" id="PTHR24394:SF29">
    <property type="entry name" value="MYONEURIN"/>
    <property type="match status" value="1"/>
</dbReference>
<sequence>MCGKRFLSSSSLATHRVTHFQGENCCGESGLCCSGADLLINCSRKKLLDCDICGKALSHQSALKHHRLKHTGEKEYVCETCGKRCGHASALQNHMRVHTGKKTQRDAGLQHVRQNLRLSVQSETAHDRPRWTETACLHMKTFGCNVCGRRFAQSAGLKQHRQLHVGKTFGCKVCGKGFVLKNQLRKHERGHLSEEAGHDGPTEKTDQI</sequence>
<gene>
    <name evidence="13" type="ORF">CRENBAI_008414</name>
</gene>
<dbReference type="GO" id="GO:0000981">
    <property type="term" value="F:DNA-binding transcription factor activity, RNA polymerase II-specific"/>
    <property type="evidence" value="ECO:0007669"/>
    <property type="project" value="TreeGrafter"/>
</dbReference>
<dbReference type="Gene3D" id="3.30.160.60">
    <property type="entry name" value="Classic Zinc Finger"/>
    <property type="match status" value="4"/>
</dbReference>
<evidence type="ECO:0000256" key="1">
    <source>
        <dbReference type="ARBA" id="ARBA00004123"/>
    </source>
</evidence>
<keyword evidence="4 10" id="KW-0863">Zinc-finger</keyword>
<feature type="region of interest" description="Disordered" evidence="11">
    <location>
        <begin position="189"/>
        <end position="208"/>
    </location>
</feature>
<reference evidence="13 14" key="1">
    <citation type="submission" date="2021-06" db="EMBL/GenBank/DDBJ databases">
        <authorList>
            <person name="Palmer J.M."/>
        </authorList>
    </citation>
    <scope>NUCLEOTIDE SEQUENCE [LARGE SCALE GENOMIC DNA]</scope>
    <source>
        <strain evidence="13 14">MEX-2019</strain>
        <tissue evidence="13">Muscle</tissue>
    </source>
</reference>
<feature type="domain" description="C2H2-type" evidence="12">
    <location>
        <begin position="169"/>
        <end position="196"/>
    </location>
</feature>
<dbReference type="FunFam" id="3.30.160.60:FF:000322">
    <property type="entry name" value="GDNF-inducible zinc finger protein 1"/>
    <property type="match status" value="1"/>
</dbReference>
<keyword evidence="3" id="KW-0677">Repeat</keyword>
<dbReference type="FunFam" id="3.30.160.60:FF:000759">
    <property type="entry name" value="zinc finger protein 16"/>
    <property type="match status" value="1"/>
</dbReference>
<keyword evidence="8" id="KW-0804">Transcription</keyword>
<evidence type="ECO:0000256" key="11">
    <source>
        <dbReference type="SAM" id="MobiDB-lite"/>
    </source>
</evidence>
<dbReference type="InterPro" id="IPR036236">
    <property type="entry name" value="Znf_C2H2_sf"/>
</dbReference>
<proteinExistence type="predicted"/>
<organism evidence="13 14">
    <name type="scientific">Crenichthys baileyi</name>
    <name type="common">White River springfish</name>
    <dbReference type="NCBI Taxonomy" id="28760"/>
    <lineage>
        <taxon>Eukaryota</taxon>
        <taxon>Metazoa</taxon>
        <taxon>Chordata</taxon>
        <taxon>Craniata</taxon>
        <taxon>Vertebrata</taxon>
        <taxon>Euteleostomi</taxon>
        <taxon>Actinopterygii</taxon>
        <taxon>Neopterygii</taxon>
        <taxon>Teleostei</taxon>
        <taxon>Neoteleostei</taxon>
        <taxon>Acanthomorphata</taxon>
        <taxon>Ovalentaria</taxon>
        <taxon>Atherinomorphae</taxon>
        <taxon>Cyprinodontiformes</taxon>
        <taxon>Goodeidae</taxon>
        <taxon>Crenichthys</taxon>
    </lineage>
</organism>
<accession>A0AAV9RUG9</accession>
<evidence type="ECO:0000256" key="7">
    <source>
        <dbReference type="ARBA" id="ARBA00023125"/>
    </source>
</evidence>
<protein>
    <recommendedName>
        <fullName evidence="12">C2H2-type domain-containing protein</fullName>
    </recommendedName>
</protein>
<dbReference type="PROSITE" id="PS50157">
    <property type="entry name" value="ZINC_FINGER_C2H2_2"/>
    <property type="match status" value="4"/>
</dbReference>